<dbReference type="Pfam" id="PF01545">
    <property type="entry name" value="Cation_efflux"/>
    <property type="match status" value="1"/>
</dbReference>
<dbReference type="PANTHER" id="PTHR11562">
    <property type="entry name" value="CATION EFFLUX PROTEIN/ ZINC TRANSPORTER"/>
    <property type="match status" value="1"/>
</dbReference>
<feature type="compositionally biased region" description="Low complexity" evidence="9">
    <location>
        <begin position="328"/>
        <end position="341"/>
    </location>
</feature>
<comment type="caution">
    <text evidence="13">The sequence shown here is derived from an EMBL/GenBank/DDBJ whole genome shotgun (WGS) entry which is preliminary data.</text>
</comment>
<feature type="transmembrane region" description="Helical" evidence="10">
    <location>
        <begin position="131"/>
        <end position="154"/>
    </location>
</feature>
<name>A0A8J3A3I6_9PROT</name>
<feature type="domain" description="Cation efflux protein transmembrane" evidence="11">
    <location>
        <begin position="33"/>
        <end position="224"/>
    </location>
</feature>
<evidence type="ECO:0000256" key="5">
    <source>
        <dbReference type="ARBA" id="ARBA00022906"/>
    </source>
</evidence>
<dbReference type="GO" id="GO:0005886">
    <property type="term" value="C:plasma membrane"/>
    <property type="evidence" value="ECO:0007669"/>
    <property type="project" value="TreeGrafter"/>
</dbReference>
<evidence type="ECO:0000256" key="8">
    <source>
        <dbReference type="ARBA" id="ARBA00023136"/>
    </source>
</evidence>
<protein>
    <submittedName>
        <fullName evidence="14">Cation transporter</fullName>
    </submittedName>
    <submittedName>
        <fullName evidence="13">Zinc transporter ZitB</fullName>
    </submittedName>
</protein>
<comment type="subcellular location">
    <subcellularLocation>
        <location evidence="1">Membrane</location>
        <topology evidence="1">Multi-pass membrane protein</topology>
    </subcellularLocation>
</comment>
<feature type="transmembrane region" description="Helical" evidence="10">
    <location>
        <begin position="32"/>
        <end position="56"/>
    </location>
</feature>
<reference evidence="13" key="3">
    <citation type="submission" date="2020-09" db="EMBL/GenBank/DDBJ databases">
        <authorList>
            <person name="Sun Q."/>
            <person name="Zhou Y."/>
        </authorList>
    </citation>
    <scope>NUCLEOTIDE SEQUENCE</scope>
    <source>
        <strain evidence="13">CGMCC 1.14984</strain>
    </source>
</reference>
<evidence type="ECO:0000256" key="3">
    <source>
        <dbReference type="ARBA" id="ARBA00022448"/>
    </source>
</evidence>
<keyword evidence="3" id="KW-0813">Transport</keyword>
<feature type="compositionally biased region" description="Basic and acidic residues" evidence="9">
    <location>
        <begin position="1"/>
        <end position="17"/>
    </location>
</feature>
<dbReference type="EMBL" id="BMGZ01000003">
    <property type="protein sequence ID" value="GGI00364.1"/>
    <property type="molecule type" value="Genomic_DNA"/>
</dbReference>
<keyword evidence="6 10" id="KW-1133">Transmembrane helix</keyword>
<dbReference type="NCBIfam" id="TIGR01297">
    <property type="entry name" value="CDF"/>
    <property type="match status" value="1"/>
</dbReference>
<dbReference type="EMBL" id="VCJR02000003">
    <property type="protein sequence ID" value="NHK29083.1"/>
    <property type="molecule type" value="Genomic_DNA"/>
</dbReference>
<dbReference type="Proteomes" id="UP000621856">
    <property type="component" value="Unassembled WGS sequence"/>
</dbReference>
<dbReference type="SUPFAM" id="SSF160240">
    <property type="entry name" value="Cation efflux protein cytoplasmic domain-like"/>
    <property type="match status" value="1"/>
</dbReference>
<feature type="region of interest" description="Disordered" evidence="9">
    <location>
        <begin position="1"/>
        <end position="24"/>
    </location>
</feature>
<evidence type="ECO:0000256" key="10">
    <source>
        <dbReference type="SAM" id="Phobius"/>
    </source>
</evidence>
<keyword evidence="7" id="KW-0406">Ion transport</keyword>
<comment type="similarity">
    <text evidence="2">Belongs to the cation diffusion facilitator (CDF) transporter (TC 2.A.4) family. SLC30A subfamily.</text>
</comment>
<evidence type="ECO:0000256" key="2">
    <source>
        <dbReference type="ARBA" id="ARBA00008873"/>
    </source>
</evidence>
<dbReference type="SUPFAM" id="SSF161111">
    <property type="entry name" value="Cation efflux protein transmembrane domain-like"/>
    <property type="match status" value="1"/>
</dbReference>
<dbReference type="InterPro" id="IPR050681">
    <property type="entry name" value="CDF/SLC30A"/>
</dbReference>
<dbReference type="GO" id="GO:0005385">
    <property type="term" value="F:zinc ion transmembrane transporter activity"/>
    <property type="evidence" value="ECO:0007669"/>
    <property type="project" value="TreeGrafter"/>
</dbReference>
<evidence type="ECO:0000313" key="16">
    <source>
        <dbReference type="Proteomes" id="UP000818603"/>
    </source>
</evidence>
<evidence type="ECO:0000256" key="4">
    <source>
        <dbReference type="ARBA" id="ARBA00022692"/>
    </source>
</evidence>
<evidence type="ECO:0000256" key="6">
    <source>
        <dbReference type="ARBA" id="ARBA00022989"/>
    </source>
</evidence>
<dbReference type="PANTHER" id="PTHR11562:SF17">
    <property type="entry name" value="RE54080P-RELATED"/>
    <property type="match status" value="1"/>
</dbReference>
<reference evidence="13" key="1">
    <citation type="journal article" date="2014" name="Int. J. Syst. Evol. Microbiol.">
        <title>Complete genome sequence of Corynebacterium casei LMG S-19264T (=DSM 44701T), isolated from a smear-ripened cheese.</title>
        <authorList>
            <consortium name="US DOE Joint Genome Institute (JGI-PGF)"/>
            <person name="Walter F."/>
            <person name="Albersmeier A."/>
            <person name="Kalinowski J."/>
            <person name="Ruckert C."/>
        </authorList>
    </citation>
    <scope>NUCLEOTIDE SEQUENCE</scope>
    <source>
        <strain evidence="13">CGMCC 1.14984</strain>
    </source>
</reference>
<evidence type="ECO:0000256" key="7">
    <source>
        <dbReference type="ARBA" id="ARBA00023065"/>
    </source>
</evidence>
<sequence>MSEHQVHTHHGSCGDDHHHHHHVPEGSDGSRLAIAFGIIFVFMIVEIIGGIVSGSLALLADAGHMATDAGALLLALSARWLADRTARSSVFPFGLRRAQVLAGFINALALIALTLWLLWEAIQRFMDPQPIMSGPMLLVAIAGLIANIAAFAVLHGGNQQDLNLRGALLHVIGDILGSVAAIASALIIGWTGFVRIDAILTLAVSLLIMRVAWPLLSEASHILLQGAPANIDTDDIADRLTQEIDGVTGVHQLKVWMLTPEEPQLAMHLGVTGPAVAQSVLTDVKRLLKERYGIEHSTIQVECDECPDQLLLDGDDTMTGRIKGGAGAADAGDDGSPAAHAPVMRGVG</sequence>
<keyword evidence="16" id="KW-1185">Reference proteome</keyword>
<evidence type="ECO:0000313" key="15">
    <source>
        <dbReference type="Proteomes" id="UP000621856"/>
    </source>
</evidence>
<organism evidence="13 15">
    <name type="scientific">Aquisalinus luteolus</name>
    <dbReference type="NCBI Taxonomy" id="1566827"/>
    <lineage>
        <taxon>Bacteria</taxon>
        <taxon>Pseudomonadati</taxon>
        <taxon>Pseudomonadota</taxon>
        <taxon>Alphaproteobacteria</taxon>
        <taxon>Parvularculales</taxon>
        <taxon>Parvularculaceae</taxon>
        <taxon>Aquisalinus</taxon>
    </lineage>
</organism>
<evidence type="ECO:0000313" key="14">
    <source>
        <dbReference type="EMBL" id="NHK29083.1"/>
    </source>
</evidence>
<dbReference type="Pfam" id="PF16916">
    <property type="entry name" value="ZT_dimer"/>
    <property type="match status" value="1"/>
</dbReference>
<gene>
    <name evidence="13" type="primary">zitB</name>
    <name evidence="14" type="ORF">FF098_014260</name>
    <name evidence="13" type="ORF">GCM10011355_28480</name>
</gene>
<dbReference type="InterPro" id="IPR036837">
    <property type="entry name" value="Cation_efflux_CTD_sf"/>
</dbReference>
<evidence type="ECO:0000256" key="1">
    <source>
        <dbReference type="ARBA" id="ARBA00004141"/>
    </source>
</evidence>
<proteinExistence type="inferred from homology"/>
<dbReference type="InterPro" id="IPR027470">
    <property type="entry name" value="Cation_efflux_CTD"/>
</dbReference>
<keyword evidence="4 10" id="KW-0812">Transmembrane</keyword>
<dbReference type="AlphaFoldDB" id="A0A8J3A3I6"/>
<dbReference type="InterPro" id="IPR027469">
    <property type="entry name" value="Cation_efflux_TMD_sf"/>
</dbReference>
<evidence type="ECO:0000313" key="13">
    <source>
        <dbReference type="EMBL" id="GGI00364.1"/>
    </source>
</evidence>
<feature type="transmembrane region" description="Helical" evidence="10">
    <location>
        <begin position="101"/>
        <end position="119"/>
    </location>
</feature>
<feature type="region of interest" description="Disordered" evidence="9">
    <location>
        <begin position="323"/>
        <end position="348"/>
    </location>
</feature>
<dbReference type="InterPro" id="IPR058533">
    <property type="entry name" value="Cation_efflux_TM"/>
</dbReference>
<keyword evidence="5" id="KW-0862">Zinc</keyword>
<feature type="transmembrane region" description="Helical" evidence="10">
    <location>
        <begin position="166"/>
        <end position="190"/>
    </location>
</feature>
<evidence type="ECO:0000256" key="9">
    <source>
        <dbReference type="SAM" id="MobiDB-lite"/>
    </source>
</evidence>
<dbReference type="RefSeq" id="WP_155141756.1">
    <property type="nucleotide sequence ID" value="NZ_BMGZ01000003.1"/>
</dbReference>
<keyword evidence="5" id="KW-0864">Zinc transport</keyword>
<evidence type="ECO:0000259" key="12">
    <source>
        <dbReference type="Pfam" id="PF16916"/>
    </source>
</evidence>
<accession>A0A8J3A3I6</accession>
<keyword evidence="8 10" id="KW-0472">Membrane</keyword>
<dbReference type="InterPro" id="IPR002524">
    <property type="entry name" value="Cation_efflux"/>
</dbReference>
<evidence type="ECO:0000259" key="11">
    <source>
        <dbReference type="Pfam" id="PF01545"/>
    </source>
</evidence>
<reference evidence="14 16" key="2">
    <citation type="submission" date="2020-02" db="EMBL/GenBank/DDBJ databases">
        <title>Genome sequence of Parvularcula flava strain NH6-79.</title>
        <authorList>
            <person name="Abdul Karim M.H."/>
            <person name="Lam M.Q."/>
            <person name="Chen S.J."/>
            <person name="Yahya A."/>
            <person name="Shahir S."/>
            <person name="Shamsir M.S."/>
            <person name="Chong C.S."/>
        </authorList>
    </citation>
    <scope>NUCLEOTIDE SEQUENCE [LARGE SCALE GENOMIC DNA]</scope>
    <source>
        <strain evidence="14 16">NH6-79</strain>
    </source>
</reference>
<feature type="domain" description="Cation efflux protein cytoplasmic" evidence="12">
    <location>
        <begin position="230"/>
        <end position="302"/>
    </location>
</feature>
<dbReference type="Gene3D" id="1.20.1510.10">
    <property type="entry name" value="Cation efflux protein transmembrane domain"/>
    <property type="match status" value="1"/>
</dbReference>
<dbReference type="Proteomes" id="UP000818603">
    <property type="component" value="Unassembled WGS sequence"/>
</dbReference>